<dbReference type="PROSITE" id="PS50293">
    <property type="entry name" value="TPR_REGION"/>
    <property type="match status" value="1"/>
</dbReference>
<dbReference type="AlphaFoldDB" id="A0A210QJQ6"/>
<evidence type="ECO:0000256" key="11">
    <source>
        <dbReference type="ARBA" id="ARBA00022989"/>
    </source>
</evidence>
<feature type="repeat" description="TPR" evidence="13">
    <location>
        <begin position="528"/>
        <end position="561"/>
    </location>
</feature>
<keyword evidence="17" id="KW-1185">Reference proteome</keyword>
<keyword evidence="6" id="KW-0808">Transferase</keyword>
<comment type="caution">
    <text evidence="16">The sequence shown here is derived from an EMBL/GenBank/DDBJ whole genome shotgun (WGS) entry which is preliminary data.</text>
</comment>
<feature type="repeat" description="TPR" evidence="13">
    <location>
        <begin position="607"/>
        <end position="640"/>
    </location>
</feature>
<dbReference type="InterPro" id="IPR011990">
    <property type="entry name" value="TPR-like_helical_dom_sf"/>
</dbReference>
<feature type="transmembrane region" description="Helical" evidence="14">
    <location>
        <begin position="66"/>
        <end position="87"/>
    </location>
</feature>
<comment type="similarity">
    <text evidence="4">Belongs to the TMTC family.</text>
</comment>
<feature type="transmembrane region" description="Helical" evidence="14">
    <location>
        <begin position="94"/>
        <end position="111"/>
    </location>
</feature>
<dbReference type="EC" id="2.4.1.109" evidence="5"/>
<comment type="subcellular location">
    <subcellularLocation>
        <location evidence="2">Endoplasmic reticulum</location>
    </subcellularLocation>
    <subcellularLocation>
        <location evidence="1">Membrane</location>
        <topology evidence="1">Multi-pass membrane protein</topology>
    </subcellularLocation>
</comment>
<dbReference type="PROSITE" id="PS50005">
    <property type="entry name" value="TPR"/>
    <property type="match status" value="4"/>
</dbReference>
<keyword evidence="7 14" id="KW-0812">Transmembrane</keyword>
<dbReference type="Pfam" id="PF08409">
    <property type="entry name" value="TMTC_DUF1736"/>
    <property type="match status" value="1"/>
</dbReference>
<keyword evidence="10" id="KW-0256">Endoplasmic reticulum</keyword>
<name>A0A210QJQ6_MIZYE</name>
<evidence type="ECO:0000256" key="12">
    <source>
        <dbReference type="ARBA" id="ARBA00023136"/>
    </source>
</evidence>
<evidence type="ECO:0000256" key="2">
    <source>
        <dbReference type="ARBA" id="ARBA00004240"/>
    </source>
</evidence>
<dbReference type="GO" id="GO:0005789">
    <property type="term" value="C:endoplasmic reticulum membrane"/>
    <property type="evidence" value="ECO:0007669"/>
    <property type="project" value="TreeGrafter"/>
</dbReference>
<sequence>MKDPYLDPVRAIQKNQDLRPETPILNVIYDDFWGTPLTHSGSHKSYRPLCVLSFRLNYFLGELNPWGYHLGNVLLHVVVTAVFTHFARIFLRHTVPTIAAGLLFACHPIHVEAVAGVVGRADVGACLFFLLAILAYIKYVHQREVGNGGEKYVWFGLVAVLTTASMLTKEQGVMVIAVCASYDLFIHHKVTLQDIITFKWVKRKDILEGIVLLVLVGVSLITFRLVFMGNKPPEFAPSDNPASDSESLLTRTLTYLLLPSLNLWILLCPRVLSFDWSMDAIPLVESAWDVRNVYSIVFYFLLFYKSYLLICDLHNNSNKSTIGKIFQPYMNGNGLTHHTHSNSQNNNHHHHNKNVLSLKSSKLLSSSRRPSNSSTDSEDEQTTGVRIYRSQDICVMAFALMVFPFVPATNLFFYVGFVIAERVLYIPSMGFCLLVAHGGYVVYKKLQRNSVAQKVFAAAFVALVALFCGKTVIRNRVWQTEENLYRSGVSVNPAKAWGNLANVLNSQGKVGEAETAYRNALIHRSNMADTHYNLGILLQDQKRYEEAIESYKRAIQCRPKLSMAHLNLAIIYALQSRYEEAEKVYMHCADLDTSGLKDPRLHENTKISALYNLGRLYAEMDRNQDSIAMYKEALKRRPSYYQPQSIYNMMGEVYLKLTQFDEAEYWYKEALRVKTDHIPAHLTMAKLFQKKNMVQVAEEWYQKARDIDAGDLSVQHHYAQFMAETGRLEEAAQMYLAAVERAPNDFEVVFNAANILRQIQDNSRSEDLYRRAAHLKPHVATAHMNLGAMLHLNGKLAEAEHSYLEALRLKPDDTTTKQNLVKLRNLMKKDTSNGKAKR</sequence>
<evidence type="ECO:0000313" key="16">
    <source>
        <dbReference type="EMBL" id="OWF48997.1"/>
    </source>
</evidence>
<evidence type="ECO:0000256" key="9">
    <source>
        <dbReference type="ARBA" id="ARBA00022803"/>
    </source>
</evidence>
<feature type="domain" description="DUF1736" evidence="15">
    <location>
        <begin position="230"/>
        <end position="302"/>
    </location>
</feature>
<evidence type="ECO:0000256" key="5">
    <source>
        <dbReference type="ARBA" id="ARBA00012839"/>
    </source>
</evidence>
<feature type="repeat" description="TPR" evidence="13">
    <location>
        <begin position="780"/>
        <end position="813"/>
    </location>
</feature>
<feature type="transmembrane region" description="Helical" evidence="14">
    <location>
        <begin position="206"/>
        <end position="227"/>
    </location>
</feature>
<dbReference type="Proteomes" id="UP000242188">
    <property type="component" value="Unassembled WGS sequence"/>
</dbReference>
<dbReference type="GO" id="GO:0004169">
    <property type="term" value="F:dolichyl-phosphate-mannose-protein mannosyltransferase activity"/>
    <property type="evidence" value="ECO:0007669"/>
    <property type="project" value="UniProtKB-EC"/>
</dbReference>
<proteinExistence type="inferred from homology"/>
<protein>
    <recommendedName>
        <fullName evidence="5">dolichyl-phosphate-mannose--protein mannosyltransferase</fullName>
        <ecNumber evidence="5">2.4.1.109</ecNumber>
    </recommendedName>
</protein>
<feature type="transmembrane region" description="Helical" evidence="14">
    <location>
        <begin position="117"/>
        <end position="140"/>
    </location>
</feature>
<dbReference type="STRING" id="6573.A0A210QJQ6"/>
<keyword evidence="11 14" id="KW-1133">Transmembrane helix</keyword>
<dbReference type="SUPFAM" id="SSF48452">
    <property type="entry name" value="TPR-like"/>
    <property type="match status" value="2"/>
</dbReference>
<evidence type="ECO:0000313" key="17">
    <source>
        <dbReference type="Proteomes" id="UP000242188"/>
    </source>
</evidence>
<feature type="transmembrane region" description="Helical" evidence="14">
    <location>
        <begin position="455"/>
        <end position="473"/>
    </location>
</feature>
<evidence type="ECO:0000256" key="13">
    <source>
        <dbReference type="PROSITE-ProRule" id="PRU00339"/>
    </source>
</evidence>
<dbReference type="InterPro" id="IPR013618">
    <property type="entry name" value="TMTC_DUF1736"/>
</dbReference>
<evidence type="ECO:0000256" key="4">
    <source>
        <dbReference type="ARBA" id="ARBA00007882"/>
    </source>
</evidence>
<keyword evidence="12 14" id="KW-0472">Membrane</keyword>
<feature type="transmembrane region" description="Helical" evidence="14">
    <location>
        <begin position="292"/>
        <end position="310"/>
    </location>
</feature>
<accession>A0A210QJQ6</accession>
<evidence type="ECO:0000256" key="10">
    <source>
        <dbReference type="ARBA" id="ARBA00022824"/>
    </source>
</evidence>
<dbReference type="SMART" id="SM00028">
    <property type="entry name" value="TPR"/>
    <property type="match status" value="9"/>
</dbReference>
<dbReference type="EMBL" id="NEDP02003316">
    <property type="protein sequence ID" value="OWF48997.1"/>
    <property type="molecule type" value="Genomic_DNA"/>
</dbReference>
<feature type="repeat" description="TPR" evidence="13">
    <location>
        <begin position="644"/>
        <end position="677"/>
    </location>
</feature>
<evidence type="ECO:0000256" key="3">
    <source>
        <dbReference type="ARBA" id="ARBA00004922"/>
    </source>
</evidence>
<evidence type="ECO:0000256" key="14">
    <source>
        <dbReference type="SAM" id="Phobius"/>
    </source>
</evidence>
<dbReference type="InterPro" id="IPR052384">
    <property type="entry name" value="TMTC_O-mannosyltransferase"/>
</dbReference>
<evidence type="ECO:0000256" key="6">
    <source>
        <dbReference type="ARBA" id="ARBA00022679"/>
    </source>
</evidence>
<feature type="transmembrane region" description="Helical" evidence="14">
    <location>
        <begin position="393"/>
        <end position="417"/>
    </location>
</feature>
<keyword evidence="8" id="KW-0677">Repeat</keyword>
<organism evidence="16 17">
    <name type="scientific">Mizuhopecten yessoensis</name>
    <name type="common">Japanese scallop</name>
    <name type="synonym">Patinopecten yessoensis</name>
    <dbReference type="NCBI Taxonomy" id="6573"/>
    <lineage>
        <taxon>Eukaryota</taxon>
        <taxon>Metazoa</taxon>
        <taxon>Spiralia</taxon>
        <taxon>Lophotrochozoa</taxon>
        <taxon>Mollusca</taxon>
        <taxon>Bivalvia</taxon>
        <taxon>Autobranchia</taxon>
        <taxon>Pteriomorphia</taxon>
        <taxon>Pectinida</taxon>
        <taxon>Pectinoidea</taxon>
        <taxon>Pectinidae</taxon>
        <taxon>Mizuhopecten</taxon>
    </lineage>
</organism>
<evidence type="ECO:0000256" key="7">
    <source>
        <dbReference type="ARBA" id="ARBA00022692"/>
    </source>
</evidence>
<dbReference type="UniPathway" id="UPA00378"/>
<evidence type="ECO:0000256" key="8">
    <source>
        <dbReference type="ARBA" id="ARBA00022737"/>
    </source>
</evidence>
<dbReference type="PANTHER" id="PTHR44216">
    <property type="entry name" value="PROTEIN O-MANNOSYL-TRANSFERASE TMTC2"/>
    <property type="match status" value="1"/>
</dbReference>
<feature type="transmembrane region" description="Helical" evidence="14">
    <location>
        <begin position="423"/>
        <end position="443"/>
    </location>
</feature>
<evidence type="ECO:0000256" key="1">
    <source>
        <dbReference type="ARBA" id="ARBA00004141"/>
    </source>
</evidence>
<dbReference type="Gene3D" id="1.25.40.10">
    <property type="entry name" value="Tetratricopeptide repeat domain"/>
    <property type="match status" value="3"/>
</dbReference>
<evidence type="ECO:0000259" key="15">
    <source>
        <dbReference type="Pfam" id="PF08409"/>
    </source>
</evidence>
<dbReference type="PANTHER" id="PTHR44216:SF3">
    <property type="entry name" value="PROTEIN O-MANNOSYL-TRANSFERASE TMTC2"/>
    <property type="match status" value="1"/>
</dbReference>
<keyword evidence="9 13" id="KW-0802">TPR repeat</keyword>
<dbReference type="Pfam" id="PF13424">
    <property type="entry name" value="TPR_12"/>
    <property type="match status" value="2"/>
</dbReference>
<comment type="pathway">
    <text evidence="3">Protein modification; protein glycosylation.</text>
</comment>
<reference evidence="16 17" key="1">
    <citation type="journal article" date="2017" name="Nat. Ecol. Evol.">
        <title>Scallop genome provides insights into evolution of bilaterian karyotype and development.</title>
        <authorList>
            <person name="Wang S."/>
            <person name="Zhang J."/>
            <person name="Jiao W."/>
            <person name="Li J."/>
            <person name="Xun X."/>
            <person name="Sun Y."/>
            <person name="Guo X."/>
            <person name="Huan P."/>
            <person name="Dong B."/>
            <person name="Zhang L."/>
            <person name="Hu X."/>
            <person name="Sun X."/>
            <person name="Wang J."/>
            <person name="Zhao C."/>
            <person name="Wang Y."/>
            <person name="Wang D."/>
            <person name="Huang X."/>
            <person name="Wang R."/>
            <person name="Lv J."/>
            <person name="Li Y."/>
            <person name="Zhang Z."/>
            <person name="Liu B."/>
            <person name="Lu W."/>
            <person name="Hui Y."/>
            <person name="Liang J."/>
            <person name="Zhou Z."/>
            <person name="Hou R."/>
            <person name="Li X."/>
            <person name="Liu Y."/>
            <person name="Li H."/>
            <person name="Ning X."/>
            <person name="Lin Y."/>
            <person name="Zhao L."/>
            <person name="Xing Q."/>
            <person name="Dou J."/>
            <person name="Li Y."/>
            <person name="Mao J."/>
            <person name="Guo H."/>
            <person name="Dou H."/>
            <person name="Li T."/>
            <person name="Mu C."/>
            <person name="Jiang W."/>
            <person name="Fu Q."/>
            <person name="Fu X."/>
            <person name="Miao Y."/>
            <person name="Liu J."/>
            <person name="Yu Q."/>
            <person name="Li R."/>
            <person name="Liao H."/>
            <person name="Li X."/>
            <person name="Kong Y."/>
            <person name="Jiang Z."/>
            <person name="Chourrout D."/>
            <person name="Li R."/>
            <person name="Bao Z."/>
        </authorList>
    </citation>
    <scope>NUCLEOTIDE SEQUENCE [LARGE SCALE GENOMIC DNA]</scope>
    <source>
        <strain evidence="16 17">PY_sf001</strain>
    </source>
</reference>
<gene>
    <name evidence="16" type="ORF">KP79_PYT06966</name>
</gene>
<dbReference type="OrthoDB" id="19588at2759"/>
<dbReference type="InterPro" id="IPR019734">
    <property type="entry name" value="TPR_rpt"/>
</dbReference>
<dbReference type="Pfam" id="PF13432">
    <property type="entry name" value="TPR_16"/>
    <property type="match status" value="1"/>
</dbReference>